<dbReference type="STRING" id="50429.A0A2B4SN83"/>
<comment type="catalytic activity">
    <reaction evidence="5">
        <text>Couples ATP hydrolysis with the unwinding of duplex DNA by translocating in the 3'-5' direction.</text>
        <dbReference type="EC" id="5.6.2.4"/>
    </reaction>
</comment>
<gene>
    <name evidence="9" type="primary">Blm</name>
    <name evidence="9" type="ORF">AWC38_SpisGene5155</name>
</gene>
<feature type="domain" description="Helicase C-terminal" evidence="8">
    <location>
        <begin position="126"/>
        <end position="274"/>
    </location>
</feature>
<dbReference type="PANTHER" id="PTHR13710:SF153">
    <property type="entry name" value="RECQ-LIKE DNA HELICASE BLM"/>
    <property type="match status" value="1"/>
</dbReference>
<dbReference type="EMBL" id="LSMT01000056">
    <property type="protein sequence ID" value="PFX30038.1"/>
    <property type="molecule type" value="Genomic_DNA"/>
</dbReference>
<dbReference type="GO" id="GO:0005694">
    <property type="term" value="C:chromosome"/>
    <property type="evidence" value="ECO:0007669"/>
    <property type="project" value="TreeGrafter"/>
</dbReference>
<evidence type="ECO:0000256" key="1">
    <source>
        <dbReference type="ARBA" id="ARBA00005446"/>
    </source>
</evidence>
<dbReference type="GO" id="GO:0003677">
    <property type="term" value="F:DNA binding"/>
    <property type="evidence" value="ECO:0007669"/>
    <property type="project" value="UniProtKB-KW"/>
</dbReference>
<evidence type="ECO:0000256" key="2">
    <source>
        <dbReference type="ARBA" id="ARBA00023125"/>
    </source>
</evidence>
<dbReference type="PROSITE" id="PS51194">
    <property type="entry name" value="HELICASE_CTER"/>
    <property type="match status" value="1"/>
</dbReference>
<evidence type="ECO:0000256" key="3">
    <source>
        <dbReference type="ARBA" id="ARBA00023235"/>
    </source>
</evidence>
<dbReference type="EC" id="5.6.2.4" evidence="6"/>
<dbReference type="SMART" id="SM00490">
    <property type="entry name" value="HELICc"/>
    <property type="match status" value="1"/>
</dbReference>
<keyword evidence="3" id="KW-0413">Isomerase</keyword>
<evidence type="ECO:0000256" key="6">
    <source>
        <dbReference type="ARBA" id="ARBA00034808"/>
    </source>
</evidence>
<dbReference type="PANTHER" id="PTHR13710">
    <property type="entry name" value="DNA HELICASE RECQ FAMILY MEMBER"/>
    <property type="match status" value="1"/>
</dbReference>
<comment type="similarity">
    <text evidence="1">Belongs to the helicase family. RecQ subfamily.</text>
</comment>
<evidence type="ECO:0000256" key="7">
    <source>
        <dbReference type="ARBA" id="ARBA00044542"/>
    </source>
</evidence>
<evidence type="ECO:0000259" key="8">
    <source>
        <dbReference type="PROSITE" id="PS51194"/>
    </source>
</evidence>
<protein>
    <recommendedName>
        <fullName evidence="6">DNA 3'-5' helicase</fullName>
        <ecNumber evidence="6">5.6.2.4</ecNumber>
    </recommendedName>
    <alternativeName>
        <fullName evidence="7">DNA 3'-5' helicase BLM</fullName>
    </alternativeName>
</protein>
<dbReference type="InterPro" id="IPR027417">
    <property type="entry name" value="P-loop_NTPase"/>
</dbReference>
<dbReference type="Pfam" id="PF00271">
    <property type="entry name" value="Helicase_C"/>
    <property type="match status" value="1"/>
</dbReference>
<comment type="caution">
    <text evidence="9">The sequence shown here is derived from an EMBL/GenBank/DDBJ whole genome shotgun (WGS) entry which is preliminary data.</text>
</comment>
<evidence type="ECO:0000313" key="9">
    <source>
        <dbReference type="EMBL" id="PFX30038.1"/>
    </source>
</evidence>
<evidence type="ECO:0000256" key="5">
    <source>
        <dbReference type="ARBA" id="ARBA00034617"/>
    </source>
</evidence>
<organism evidence="9 10">
    <name type="scientific">Stylophora pistillata</name>
    <name type="common">Smooth cauliflower coral</name>
    <dbReference type="NCBI Taxonomy" id="50429"/>
    <lineage>
        <taxon>Eukaryota</taxon>
        <taxon>Metazoa</taxon>
        <taxon>Cnidaria</taxon>
        <taxon>Anthozoa</taxon>
        <taxon>Hexacorallia</taxon>
        <taxon>Scleractinia</taxon>
        <taxon>Astrocoeniina</taxon>
        <taxon>Pocilloporidae</taxon>
        <taxon>Stylophora</taxon>
    </lineage>
</organism>
<dbReference type="Proteomes" id="UP000225706">
    <property type="component" value="Unassembled WGS sequence"/>
</dbReference>
<dbReference type="OrthoDB" id="10066609at2759"/>
<dbReference type="GO" id="GO:0043138">
    <property type="term" value="F:3'-5' DNA helicase activity"/>
    <property type="evidence" value="ECO:0007669"/>
    <property type="project" value="UniProtKB-EC"/>
</dbReference>
<evidence type="ECO:0000313" key="10">
    <source>
        <dbReference type="Proteomes" id="UP000225706"/>
    </source>
</evidence>
<keyword evidence="2" id="KW-0238">DNA-binding</keyword>
<sequence>MNVREAINFGLNKVNFEDIRENQRKFRNRNEEASEGKYNLVFTSPEALFGSHRSTILTLTNKIEAVFIDEVRCVAKCGNKEAFREDYARLAEMRSFLKQGAPFIALTATATDAVRKVIIRDLMMKDCVQFITVPNKQNIRFSVSSVDPDDLETSFQWLIDDLKSKKRNAQKTHPLVKETVEKGFCKVNGSVRVVFCTIAFGMGVNVEGAYIALHFGPSSCLDDYLQEVGRIGRSSDKQSHAVLLTYSGCTRGKNITNGRKEYVRNTDVCRHSLLIQPFLDCQDKPDEETRMERHSCCDNNIIDLVPVYIE</sequence>
<dbReference type="InterPro" id="IPR001650">
    <property type="entry name" value="Helicase_C-like"/>
</dbReference>
<keyword evidence="10" id="KW-1185">Reference proteome</keyword>
<dbReference type="GO" id="GO:0000724">
    <property type="term" value="P:double-strand break repair via homologous recombination"/>
    <property type="evidence" value="ECO:0007669"/>
    <property type="project" value="TreeGrafter"/>
</dbReference>
<dbReference type="GO" id="GO:0009378">
    <property type="term" value="F:four-way junction helicase activity"/>
    <property type="evidence" value="ECO:0007669"/>
    <property type="project" value="TreeGrafter"/>
</dbReference>
<keyword evidence="4" id="KW-0539">Nucleus</keyword>
<name>A0A2B4SN83_STYPI</name>
<dbReference type="AlphaFoldDB" id="A0A2B4SN83"/>
<proteinExistence type="inferred from homology"/>
<reference evidence="10" key="1">
    <citation type="journal article" date="2017" name="bioRxiv">
        <title>Comparative analysis of the genomes of Stylophora pistillata and Acropora digitifera provides evidence for extensive differences between species of corals.</title>
        <authorList>
            <person name="Voolstra C.R."/>
            <person name="Li Y."/>
            <person name="Liew Y.J."/>
            <person name="Baumgarten S."/>
            <person name="Zoccola D."/>
            <person name="Flot J.-F."/>
            <person name="Tambutte S."/>
            <person name="Allemand D."/>
            <person name="Aranda M."/>
        </authorList>
    </citation>
    <scope>NUCLEOTIDE SEQUENCE [LARGE SCALE GENOMIC DNA]</scope>
</reference>
<evidence type="ECO:0000256" key="4">
    <source>
        <dbReference type="ARBA" id="ARBA00023242"/>
    </source>
</evidence>
<dbReference type="GO" id="GO:0005737">
    <property type="term" value="C:cytoplasm"/>
    <property type="evidence" value="ECO:0007669"/>
    <property type="project" value="TreeGrafter"/>
</dbReference>
<accession>A0A2B4SN83</accession>
<dbReference type="Gene3D" id="3.40.50.300">
    <property type="entry name" value="P-loop containing nucleotide triphosphate hydrolases"/>
    <property type="match status" value="2"/>
</dbReference>
<dbReference type="GO" id="GO:0005634">
    <property type="term" value="C:nucleus"/>
    <property type="evidence" value="ECO:0007669"/>
    <property type="project" value="TreeGrafter"/>
</dbReference>
<dbReference type="SUPFAM" id="SSF52540">
    <property type="entry name" value="P-loop containing nucleoside triphosphate hydrolases"/>
    <property type="match status" value="1"/>
</dbReference>